<protein>
    <submittedName>
        <fullName evidence="3">UDP-glucose 4-epimerase</fullName>
    </submittedName>
</protein>
<dbReference type="Gene3D" id="3.40.50.720">
    <property type="entry name" value="NAD(P)-binding Rossmann-like Domain"/>
    <property type="match status" value="1"/>
</dbReference>
<dbReference type="EMBL" id="FZOC01000006">
    <property type="protein sequence ID" value="SNS11998.1"/>
    <property type="molecule type" value="Genomic_DNA"/>
</dbReference>
<dbReference type="Pfam" id="PF01370">
    <property type="entry name" value="Epimerase"/>
    <property type="match status" value="1"/>
</dbReference>
<dbReference type="RefSeq" id="WP_089275026.1">
    <property type="nucleotide sequence ID" value="NZ_FZOC01000006.1"/>
</dbReference>
<dbReference type="InterPro" id="IPR036291">
    <property type="entry name" value="NAD(P)-bd_dom_sf"/>
</dbReference>
<dbReference type="OrthoDB" id="9803010at2"/>
<evidence type="ECO:0000313" key="3">
    <source>
        <dbReference type="EMBL" id="SNS11998.1"/>
    </source>
</evidence>
<dbReference type="AlphaFoldDB" id="A0A239BX37"/>
<sequence length="315" mass="33688">MIVLVTGGAGFIGRHLVARLLARPEVTQVRVLDNLFRPCPAPGDMLDDPLVCDRRVRFVKGDIRDAQACRQAVAGAELVFHLAAQSNVLGSVTDLGYSFGANVAGTVNLLTAARDAACVRCFVFASSREVYGEPAELPVREHAPLAPKNAYGASKVAAEAYCGAFAAQGLNVRVVRMANVYGPGDRDRVIPLFCQRALAGEPLFLYGGGQLIDFVPVGLTCEALLRLAERAGELPAGPVNIGSGRGASLPELAERVAACLPERRVETRVLPARGPEVLRFVAHTGRMAEWLGISPPEDPLVLLPETLDFFREARP</sequence>
<feature type="domain" description="NAD-dependent epimerase/dehydratase" evidence="2">
    <location>
        <begin position="3"/>
        <end position="242"/>
    </location>
</feature>
<dbReference type="InterPro" id="IPR001509">
    <property type="entry name" value="Epimerase_deHydtase"/>
</dbReference>
<evidence type="ECO:0000256" key="1">
    <source>
        <dbReference type="ARBA" id="ARBA00007637"/>
    </source>
</evidence>
<evidence type="ECO:0000313" key="4">
    <source>
        <dbReference type="Proteomes" id="UP000198324"/>
    </source>
</evidence>
<gene>
    <name evidence="3" type="ORF">SAMN04488503_2829</name>
</gene>
<keyword evidence="4" id="KW-1185">Reference proteome</keyword>
<dbReference type="PANTHER" id="PTHR43000">
    <property type="entry name" value="DTDP-D-GLUCOSE 4,6-DEHYDRATASE-RELATED"/>
    <property type="match status" value="1"/>
</dbReference>
<name>A0A239BX37_9BACT</name>
<comment type="similarity">
    <text evidence="1">Belongs to the NAD(P)-dependent epimerase/dehydratase family.</text>
</comment>
<proteinExistence type="inferred from homology"/>
<accession>A0A239BX37</accession>
<dbReference type="SUPFAM" id="SSF51735">
    <property type="entry name" value="NAD(P)-binding Rossmann-fold domains"/>
    <property type="match status" value="1"/>
</dbReference>
<organism evidence="3 4">
    <name type="scientific">Humidesulfovibrio mexicanus</name>
    <dbReference type="NCBI Taxonomy" id="147047"/>
    <lineage>
        <taxon>Bacteria</taxon>
        <taxon>Pseudomonadati</taxon>
        <taxon>Thermodesulfobacteriota</taxon>
        <taxon>Desulfovibrionia</taxon>
        <taxon>Desulfovibrionales</taxon>
        <taxon>Desulfovibrionaceae</taxon>
        <taxon>Humidesulfovibrio</taxon>
    </lineage>
</organism>
<reference evidence="3 4" key="1">
    <citation type="submission" date="2017-06" db="EMBL/GenBank/DDBJ databases">
        <authorList>
            <person name="Kim H.J."/>
            <person name="Triplett B.A."/>
        </authorList>
    </citation>
    <scope>NUCLEOTIDE SEQUENCE [LARGE SCALE GENOMIC DNA]</scope>
    <source>
        <strain evidence="3 4">DSM 13116</strain>
    </source>
</reference>
<dbReference type="Proteomes" id="UP000198324">
    <property type="component" value="Unassembled WGS sequence"/>
</dbReference>
<evidence type="ECO:0000259" key="2">
    <source>
        <dbReference type="Pfam" id="PF01370"/>
    </source>
</evidence>